<evidence type="ECO:0000313" key="3">
    <source>
        <dbReference type="Proteomes" id="UP000436088"/>
    </source>
</evidence>
<dbReference type="AlphaFoldDB" id="A0A6A2ZFM2"/>
<proteinExistence type="predicted"/>
<name>A0A6A2ZFM2_HIBSY</name>
<dbReference type="Gene3D" id="3.90.25.10">
    <property type="entry name" value="UDP-galactose 4-epimerase, domain 1"/>
    <property type="match status" value="1"/>
</dbReference>
<gene>
    <name evidence="2" type="ORF">F3Y22_tig00110895pilonHSYRG00131</name>
</gene>
<feature type="domain" description="NmrA-like" evidence="1">
    <location>
        <begin position="1"/>
        <end position="106"/>
    </location>
</feature>
<organism evidence="2 3">
    <name type="scientific">Hibiscus syriacus</name>
    <name type="common">Rose of Sharon</name>
    <dbReference type="NCBI Taxonomy" id="106335"/>
    <lineage>
        <taxon>Eukaryota</taxon>
        <taxon>Viridiplantae</taxon>
        <taxon>Streptophyta</taxon>
        <taxon>Embryophyta</taxon>
        <taxon>Tracheophyta</taxon>
        <taxon>Spermatophyta</taxon>
        <taxon>Magnoliopsida</taxon>
        <taxon>eudicotyledons</taxon>
        <taxon>Gunneridae</taxon>
        <taxon>Pentapetalae</taxon>
        <taxon>rosids</taxon>
        <taxon>malvids</taxon>
        <taxon>Malvales</taxon>
        <taxon>Malvaceae</taxon>
        <taxon>Malvoideae</taxon>
        <taxon>Hibiscus</taxon>
    </lineage>
</organism>
<evidence type="ECO:0000259" key="1">
    <source>
        <dbReference type="Pfam" id="PF05368"/>
    </source>
</evidence>
<dbReference type="InterPro" id="IPR050608">
    <property type="entry name" value="NmrA-type/Isoflavone_red_sf"/>
</dbReference>
<dbReference type="EMBL" id="VEPZ02001152">
    <property type="protein sequence ID" value="KAE8690350.1"/>
    <property type="molecule type" value="Genomic_DNA"/>
</dbReference>
<dbReference type="Proteomes" id="UP000436088">
    <property type="component" value="Unassembled WGS sequence"/>
</dbReference>
<dbReference type="InterPro" id="IPR008030">
    <property type="entry name" value="NmrA-like"/>
</dbReference>
<accession>A0A6A2ZFM2</accession>
<comment type="caution">
    <text evidence="2">The sequence shown here is derived from an EMBL/GenBank/DDBJ whole genome shotgun (WGS) entry which is preliminary data.</text>
</comment>
<keyword evidence="3" id="KW-1185">Reference proteome</keyword>
<reference evidence="2" key="1">
    <citation type="submission" date="2019-09" db="EMBL/GenBank/DDBJ databases">
        <title>Draft genome information of white flower Hibiscus syriacus.</title>
        <authorList>
            <person name="Kim Y.-M."/>
        </authorList>
    </citation>
    <scope>NUCLEOTIDE SEQUENCE [LARGE SCALE GENOMIC DNA]</scope>
    <source>
        <strain evidence="2">YM2019G1</strain>
    </source>
</reference>
<dbReference type="PANTHER" id="PTHR43349">
    <property type="entry name" value="PINORESINOL REDUCTASE-RELATED"/>
    <property type="match status" value="1"/>
</dbReference>
<dbReference type="PANTHER" id="PTHR43349:SF93">
    <property type="entry name" value="ISOFLAVONE REDUCTASE HOMOLOG P3-RELATED"/>
    <property type="match status" value="1"/>
</dbReference>
<dbReference type="Gene3D" id="3.40.50.720">
    <property type="entry name" value="NAD(P)-binding Rossmann-like Domain"/>
    <property type="match status" value="1"/>
</dbReference>
<dbReference type="Pfam" id="PF05368">
    <property type="entry name" value="NmrA"/>
    <property type="match status" value="1"/>
</dbReference>
<sequence>MYAVRAQIRRAIEVAGIPYTYVASNCFAGYFLPSLSVAPPGTASPPRDKVVILGDGNPKVVINHEADIATYTVKTVDDPRTLNKTLFIRPPNNTYSYNEIVALVSNAGQSFLGTQSLGLCQRNCLRGTAAGAGFSVDVVSQKYILTVNQ</sequence>
<dbReference type="SUPFAM" id="SSF51735">
    <property type="entry name" value="NAD(P)-binding Rossmann-fold domains"/>
    <property type="match status" value="1"/>
</dbReference>
<protein>
    <submittedName>
        <fullName evidence="2">A622-like protein</fullName>
    </submittedName>
</protein>
<evidence type="ECO:0000313" key="2">
    <source>
        <dbReference type="EMBL" id="KAE8690350.1"/>
    </source>
</evidence>
<dbReference type="InterPro" id="IPR036291">
    <property type="entry name" value="NAD(P)-bd_dom_sf"/>
</dbReference>